<dbReference type="InterPro" id="IPR001251">
    <property type="entry name" value="CRAL-TRIO_dom"/>
</dbReference>
<dbReference type="PROSITE" id="PS50191">
    <property type="entry name" value="CRAL_TRIO"/>
    <property type="match status" value="1"/>
</dbReference>
<protein>
    <submittedName>
        <fullName evidence="1">Uncharacterized protein</fullName>
    </submittedName>
</protein>
<dbReference type="InterPro" id="IPR011074">
    <property type="entry name" value="CRAL/TRIO_N_dom"/>
</dbReference>
<proteinExistence type="predicted"/>
<dbReference type="InterPro" id="IPR052432">
    <property type="entry name" value="PITP/CRAL-TRIO"/>
</dbReference>
<keyword evidence="2" id="KW-1185">Reference proteome</keyword>
<dbReference type="SUPFAM" id="SSF46938">
    <property type="entry name" value="CRAL/TRIO N-terminal domain"/>
    <property type="match status" value="1"/>
</dbReference>
<name>A0A9W9H8U0_9EURO</name>
<dbReference type="Proteomes" id="UP001147746">
    <property type="component" value="Unassembled WGS sequence"/>
</dbReference>
<evidence type="ECO:0000313" key="1">
    <source>
        <dbReference type="EMBL" id="KAJ5316215.1"/>
    </source>
</evidence>
<dbReference type="CDD" id="cd00170">
    <property type="entry name" value="SEC14"/>
    <property type="match status" value="1"/>
</dbReference>
<dbReference type="Pfam" id="PF00650">
    <property type="entry name" value="CRAL_TRIO"/>
    <property type="match status" value="1"/>
</dbReference>
<dbReference type="InterPro" id="IPR036865">
    <property type="entry name" value="CRAL-TRIO_dom_sf"/>
</dbReference>
<dbReference type="SUPFAM" id="SSF52087">
    <property type="entry name" value="CRAL/TRIO domain"/>
    <property type="match status" value="1"/>
</dbReference>
<gene>
    <name evidence="1" type="ORF">N7476_006522</name>
</gene>
<dbReference type="PANTHER" id="PTHR46590">
    <property type="entry name" value="PHOSPHATIDYLINOSITOL TRANSFER PROTEIN CSR1-RELATED"/>
    <property type="match status" value="1"/>
</dbReference>
<organism evidence="1 2">
    <name type="scientific">Penicillium atrosanguineum</name>
    <dbReference type="NCBI Taxonomy" id="1132637"/>
    <lineage>
        <taxon>Eukaryota</taxon>
        <taxon>Fungi</taxon>
        <taxon>Dikarya</taxon>
        <taxon>Ascomycota</taxon>
        <taxon>Pezizomycotina</taxon>
        <taxon>Eurotiomycetes</taxon>
        <taxon>Eurotiomycetidae</taxon>
        <taxon>Eurotiales</taxon>
        <taxon>Aspergillaceae</taxon>
        <taxon>Penicillium</taxon>
    </lineage>
</organism>
<dbReference type="InterPro" id="IPR036273">
    <property type="entry name" value="CRAL/TRIO_N_dom_sf"/>
</dbReference>
<comment type="caution">
    <text evidence="1">The sequence shown here is derived from an EMBL/GenBank/DDBJ whole genome shotgun (WGS) entry which is preliminary data.</text>
</comment>
<sequence>MTITPDTSTGYVHNLTPTQDAKLRELWVLLFTSAASVLSAVYEVELPEGPPNKLFEVLDRVHEPTVEAIVAALKSEADTEFKDAPETQGEGKEQKSLDKVDSLINKDAKTNIMSEMATRKVTPEHFSAVFASLRKRGVQESEIKSMEKILSQMTPEEMVFSILKMIKQENPDSLLLRFLRARKWDVGKGFAMMMSNILWRKEVHVDDDILPKGELYALEQSRDEKLSAKEQKEGKDFVAQLKMGKSFLHGFDRQGRPVNYVRVKIHKPGAQSEEVLERYIVHVIETTRLIVVPPIETGTIVFDMTGFSLSNMEYQPVKFIIKCFEANYPESLGQLLIHNAPWIFSGIWRLIHGWMDPVVASKVHFTRSVSDLDKYISRDQIPQELAGDEDWKYKYIEPVADENAVMKDTATRDSLMYERMMIGLRMLAATAAWVSATTFAEGKEDKAKVEELKARRNAVIEDFKSNYWTLDPYIRARAITDREGVLKAGGEVVKGPNGSVK</sequence>
<reference evidence="1" key="2">
    <citation type="journal article" date="2023" name="IMA Fungus">
        <title>Comparative genomic study of the Penicillium genus elucidates a diverse pangenome and 15 lateral gene transfer events.</title>
        <authorList>
            <person name="Petersen C."/>
            <person name="Sorensen T."/>
            <person name="Nielsen M.R."/>
            <person name="Sondergaard T.E."/>
            <person name="Sorensen J.L."/>
            <person name="Fitzpatrick D.A."/>
            <person name="Frisvad J.C."/>
            <person name="Nielsen K.L."/>
        </authorList>
    </citation>
    <scope>NUCLEOTIDE SEQUENCE</scope>
    <source>
        <strain evidence="1">IBT 21472</strain>
    </source>
</reference>
<reference evidence="1" key="1">
    <citation type="submission" date="2022-12" db="EMBL/GenBank/DDBJ databases">
        <authorList>
            <person name="Petersen C."/>
        </authorList>
    </citation>
    <scope>NUCLEOTIDE SEQUENCE</scope>
    <source>
        <strain evidence="1">IBT 21472</strain>
    </source>
</reference>
<dbReference type="Gene3D" id="3.40.525.10">
    <property type="entry name" value="CRAL-TRIO lipid binding domain"/>
    <property type="match status" value="1"/>
</dbReference>
<dbReference type="EMBL" id="JAPZBO010000005">
    <property type="protein sequence ID" value="KAJ5316215.1"/>
    <property type="molecule type" value="Genomic_DNA"/>
</dbReference>
<evidence type="ECO:0000313" key="2">
    <source>
        <dbReference type="Proteomes" id="UP001147746"/>
    </source>
</evidence>
<dbReference type="OrthoDB" id="43460at2759"/>
<dbReference type="AlphaFoldDB" id="A0A9W9H8U0"/>
<dbReference type="SMART" id="SM01100">
    <property type="entry name" value="CRAL_TRIO_N"/>
    <property type="match status" value="1"/>
</dbReference>
<dbReference type="Pfam" id="PF03765">
    <property type="entry name" value="CRAL_TRIO_N"/>
    <property type="match status" value="1"/>
</dbReference>
<dbReference type="PANTHER" id="PTHR46590:SF2">
    <property type="entry name" value="CRAL_TRIO DOMAIN PROTEIN (AFU_ORTHOLOGUE AFUA_4G13930)-RELATED"/>
    <property type="match status" value="1"/>
</dbReference>
<accession>A0A9W9H8U0</accession>
<dbReference type="SMART" id="SM00516">
    <property type="entry name" value="SEC14"/>
    <property type="match status" value="1"/>
</dbReference>